<dbReference type="EMBL" id="JAJADQ010000013">
    <property type="protein sequence ID" value="MCB2380053.1"/>
    <property type="molecule type" value="Genomic_DNA"/>
</dbReference>
<proteinExistence type="predicted"/>
<name>A0ABS8AHY8_9BACT</name>
<protein>
    <recommendedName>
        <fullName evidence="3">HMA domain-containing protein</fullName>
    </recommendedName>
</protein>
<organism evidence="1 2">
    <name type="scientific">Hymenobacter nitidus</name>
    <dbReference type="NCBI Taxonomy" id="2880929"/>
    <lineage>
        <taxon>Bacteria</taxon>
        <taxon>Pseudomonadati</taxon>
        <taxon>Bacteroidota</taxon>
        <taxon>Cytophagia</taxon>
        <taxon>Cytophagales</taxon>
        <taxon>Hymenobacteraceae</taxon>
        <taxon>Hymenobacter</taxon>
    </lineage>
</organism>
<evidence type="ECO:0000313" key="1">
    <source>
        <dbReference type="EMBL" id="MCB2380053.1"/>
    </source>
</evidence>
<sequence length="72" mass="8175">MVEVFKTNVTARRQARLLLNQIHNTFTQYRANFDLEDCDKVLRVESHTGLVSPACLISLLQEAGFQAEVLPD</sequence>
<dbReference type="RefSeq" id="WP_226189701.1">
    <property type="nucleotide sequence ID" value="NZ_JAJADQ010000013.1"/>
</dbReference>
<gene>
    <name evidence="1" type="ORF">LGH70_20835</name>
</gene>
<evidence type="ECO:0008006" key="3">
    <source>
        <dbReference type="Google" id="ProtNLM"/>
    </source>
</evidence>
<keyword evidence="2" id="KW-1185">Reference proteome</keyword>
<dbReference type="Proteomes" id="UP001165297">
    <property type="component" value="Unassembled WGS sequence"/>
</dbReference>
<accession>A0ABS8AHY8</accession>
<evidence type="ECO:0000313" key="2">
    <source>
        <dbReference type="Proteomes" id="UP001165297"/>
    </source>
</evidence>
<comment type="caution">
    <text evidence="1">The sequence shown here is derived from an EMBL/GenBank/DDBJ whole genome shotgun (WGS) entry which is preliminary data.</text>
</comment>
<reference evidence="1" key="1">
    <citation type="submission" date="2021-10" db="EMBL/GenBank/DDBJ databases">
        <authorList>
            <person name="Dean J.D."/>
            <person name="Kim M.K."/>
            <person name="Newey C.N."/>
            <person name="Stoker T.S."/>
            <person name="Thompson D.W."/>
            <person name="Grose J.H."/>
        </authorList>
    </citation>
    <scope>NUCLEOTIDE SEQUENCE</scope>
    <source>
        <strain evidence="1">BT635</strain>
    </source>
</reference>